<protein>
    <submittedName>
        <fullName evidence="8">Uncharacterized protein</fullName>
    </submittedName>
</protein>
<gene>
    <name evidence="8" type="ORF">X801_08535</name>
</gene>
<evidence type="ECO:0000256" key="3">
    <source>
        <dbReference type="ARBA" id="ARBA00022692"/>
    </source>
</evidence>
<comment type="subcellular location">
    <subcellularLocation>
        <location evidence="1">Endoplasmic reticulum membrane</location>
        <topology evidence="1">Multi-pass membrane protein</topology>
    </subcellularLocation>
</comment>
<feature type="transmembrane region" description="Helical" evidence="7">
    <location>
        <begin position="81"/>
        <end position="99"/>
    </location>
</feature>
<organism evidence="8 9">
    <name type="scientific">Opisthorchis viverrini</name>
    <name type="common">Southeast Asian liver fluke</name>
    <dbReference type="NCBI Taxonomy" id="6198"/>
    <lineage>
        <taxon>Eukaryota</taxon>
        <taxon>Metazoa</taxon>
        <taxon>Spiralia</taxon>
        <taxon>Lophotrochozoa</taxon>
        <taxon>Platyhelminthes</taxon>
        <taxon>Trematoda</taxon>
        <taxon>Digenea</taxon>
        <taxon>Opisthorchiida</taxon>
        <taxon>Opisthorchiata</taxon>
        <taxon>Opisthorchiidae</taxon>
        <taxon>Opisthorchis</taxon>
    </lineage>
</organism>
<keyword evidence="4" id="KW-0256">Endoplasmic reticulum</keyword>
<evidence type="ECO:0000256" key="1">
    <source>
        <dbReference type="ARBA" id="ARBA00004477"/>
    </source>
</evidence>
<evidence type="ECO:0000256" key="6">
    <source>
        <dbReference type="ARBA" id="ARBA00023136"/>
    </source>
</evidence>
<dbReference type="PANTHER" id="PTHR20955">
    <property type="entry name" value="PROTEIN JAGUNAL HOMOLOG 1"/>
    <property type="match status" value="1"/>
</dbReference>
<dbReference type="Pfam" id="PF07086">
    <property type="entry name" value="Jagunal"/>
    <property type="match status" value="1"/>
</dbReference>
<keyword evidence="9" id="KW-1185">Reference proteome</keyword>
<dbReference type="AlphaFoldDB" id="A0A1S8WME9"/>
<keyword evidence="3 7" id="KW-0812">Transmembrane</keyword>
<evidence type="ECO:0000313" key="9">
    <source>
        <dbReference type="Proteomes" id="UP000243686"/>
    </source>
</evidence>
<evidence type="ECO:0000313" key="8">
    <source>
        <dbReference type="EMBL" id="OON15658.1"/>
    </source>
</evidence>
<feature type="transmembrane region" description="Helical" evidence="7">
    <location>
        <begin position="153"/>
        <end position="176"/>
    </location>
</feature>
<name>A0A1S8WME9_OPIVI</name>
<reference evidence="8 9" key="1">
    <citation type="submission" date="2015-03" db="EMBL/GenBank/DDBJ databases">
        <title>Draft genome of the nematode, Opisthorchis viverrini.</title>
        <authorList>
            <person name="Mitreva M."/>
        </authorList>
    </citation>
    <scope>NUCLEOTIDE SEQUENCE [LARGE SCALE GENOMIC DNA]</scope>
    <source>
        <strain evidence="8">Khon Kaen</strain>
    </source>
</reference>
<accession>A0A1S8WME9</accession>
<evidence type="ECO:0000256" key="4">
    <source>
        <dbReference type="ARBA" id="ARBA00022824"/>
    </source>
</evidence>
<proteinExistence type="inferred from homology"/>
<keyword evidence="6 7" id="KW-0472">Membrane</keyword>
<dbReference type="Proteomes" id="UP000243686">
    <property type="component" value="Unassembled WGS sequence"/>
</dbReference>
<dbReference type="GO" id="GO:0007029">
    <property type="term" value="P:endoplasmic reticulum organization"/>
    <property type="evidence" value="ECO:0007669"/>
    <property type="project" value="InterPro"/>
</dbReference>
<evidence type="ECO:0000256" key="7">
    <source>
        <dbReference type="SAM" id="Phobius"/>
    </source>
</evidence>
<dbReference type="GO" id="GO:0005789">
    <property type="term" value="C:endoplasmic reticulum membrane"/>
    <property type="evidence" value="ECO:0007669"/>
    <property type="project" value="UniProtKB-SubCell"/>
</dbReference>
<evidence type="ECO:0000256" key="2">
    <source>
        <dbReference type="ARBA" id="ARBA00008462"/>
    </source>
</evidence>
<evidence type="ECO:0000256" key="5">
    <source>
        <dbReference type="ARBA" id="ARBA00022989"/>
    </source>
</evidence>
<dbReference type="PANTHER" id="PTHR20955:SF1">
    <property type="entry name" value="PROTEIN JAGUNAL HOMOLOG 1"/>
    <property type="match status" value="1"/>
</dbReference>
<dbReference type="EMBL" id="KV903086">
    <property type="protein sequence ID" value="OON15658.1"/>
    <property type="molecule type" value="Genomic_DNA"/>
</dbReference>
<feature type="transmembrane region" description="Helical" evidence="7">
    <location>
        <begin position="39"/>
        <end position="56"/>
    </location>
</feature>
<dbReference type="GO" id="GO:0016192">
    <property type="term" value="P:vesicle-mediated transport"/>
    <property type="evidence" value="ECO:0007669"/>
    <property type="project" value="TreeGrafter"/>
</dbReference>
<comment type="similarity">
    <text evidence="2">Belongs to the jagunal family.</text>
</comment>
<dbReference type="InterPro" id="IPR009787">
    <property type="entry name" value="Jagunal"/>
</dbReference>
<feature type="transmembrane region" description="Helical" evidence="7">
    <location>
        <begin position="111"/>
        <end position="133"/>
    </location>
</feature>
<sequence length="191" mass="22253">MTSRAGARPTGTDGTDFRHREKVAMQYNQGPLLKRRIRVVFMLHFALWLLMFVRLFPELCLRFGFKTRSLVEKWPFPQSNLWEYVWCFGSLVPTVFGYLSLNKNRAGLMRIAVTGTVVFGLGSVVVGCFQNALELLEYYGTRKARHFFYGFPLIVLIYIFFSLCVQVHGFSVYFGYKLYSLWSQHSARKSR</sequence>
<keyword evidence="5 7" id="KW-1133">Transmembrane helix</keyword>